<keyword evidence="11" id="KW-0716">Sensory transduction</keyword>
<reference evidence="13" key="3">
    <citation type="submission" date="2025-09" db="UniProtKB">
        <authorList>
            <consortium name="Ensembl"/>
        </authorList>
    </citation>
    <scope>IDENTIFICATION</scope>
</reference>
<dbReference type="Proteomes" id="UP000001645">
    <property type="component" value="Chromosome 5"/>
</dbReference>
<dbReference type="PRINTS" id="PR00245">
    <property type="entry name" value="OLFACTORYR"/>
</dbReference>
<dbReference type="Gene3D" id="1.20.1070.10">
    <property type="entry name" value="Rhodopsin 7-helix transmembrane proteins"/>
    <property type="match status" value="1"/>
</dbReference>
<dbReference type="InterPro" id="IPR017452">
    <property type="entry name" value="GPCR_Rhodpsn_7TM"/>
</dbReference>
<feature type="transmembrane region" description="Helical" evidence="11">
    <location>
        <begin position="152"/>
        <end position="170"/>
    </location>
</feature>
<evidence type="ECO:0000313" key="14">
    <source>
        <dbReference type="Proteomes" id="UP000001645"/>
    </source>
</evidence>
<dbReference type="GO" id="GO:0004930">
    <property type="term" value="F:G protein-coupled receptor activity"/>
    <property type="evidence" value="ECO:0007669"/>
    <property type="project" value="UniProtKB-KW"/>
</dbReference>
<dbReference type="GO" id="GO:0004984">
    <property type="term" value="F:olfactory receptor activity"/>
    <property type="evidence" value="ECO:0007669"/>
    <property type="project" value="InterPro"/>
</dbReference>
<evidence type="ECO:0000256" key="11">
    <source>
        <dbReference type="RuleBase" id="RU363047"/>
    </source>
</evidence>
<feature type="transmembrane region" description="Helical" evidence="11">
    <location>
        <begin position="285"/>
        <end position="304"/>
    </location>
</feature>
<comment type="subcellular location">
    <subcellularLocation>
        <location evidence="11">Cell membrane</location>
        <topology evidence="11">Multi-pass membrane protein</topology>
    </subcellularLocation>
    <subcellularLocation>
        <location evidence="2">Membrane</location>
        <topology evidence="2">Multi-pass membrane protein</topology>
    </subcellularLocation>
</comment>
<feature type="transmembrane region" description="Helical" evidence="11">
    <location>
        <begin position="249"/>
        <end position="273"/>
    </location>
</feature>
<name>A0A803XPZ0_MELGA</name>
<feature type="transmembrane region" description="Helical" evidence="11">
    <location>
        <begin position="38"/>
        <end position="60"/>
    </location>
</feature>
<keyword evidence="3 10" id="KW-0812">Transmembrane</keyword>
<dbReference type="GeneTree" id="ENSGT01150000286921"/>
<dbReference type="InParanoid" id="A0A803XPZ0"/>
<proteinExistence type="inferred from homology"/>
<evidence type="ECO:0000256" key="8">
    <source>
        <dbReference type="ARBA" id="ARBA00023180"/>
    </source>
</evidence>
<comment type="similarity">
    <text evidence="10">Belongs to the G-protein coupled receptor 1 family.</text>
</comment>
<dbReference type="PROSITE" id="PS00237">
    <property type="entry name" value="G_PROTEIN_RECEP_F1_1"/>
    <property type="match status" value="1"/>
</dbReference>
<dbReference type="FunFam" id="1.20.1070.10:FF:000003">
    <property type="entry name" value="Olfactory receptor"/>
    <property type="match status" value="1"/>
</dbReference>
<evidence type="ECO:0000256" key="9">
    <source>
        <dbReference type="ARBA" id="ARBA00023224"/>
    </source>
</evidence>
<evidence type="ECO:0000256" key="7">
    <source>
        <dbReference type="ARBA" id="ARBA00023170"/>
    </source>
</evidence>
<evidence type="ECO:0000256" key="10">
    <source>
        <dbReference type="RuleBase" id="RU000688"/>
    </source>
</evidence>
<evidence type="ECO:0000313" key="13">
    <source>
        <dbReference type="Ensembl" id="ENSMGAP00000021586.1"/>
    </source>
</evidence>
<keyword evidence="11" id="KW-0552">Olfaction</keyword>
<dbReference type="SUPFAM" id="SSF81321">
    <property type="entry name" value="Family A G protein-coupled receptor-like"/>
    <property type="match status" value="1"/>
</dbReference>
<dbReference type="Ensembl" id="ENSMGAT00000027804.1">
    <property type="protein sequence ID" value="ENSMGAP00000021586.1"/>
    <property type="gene ID" value="ENSMGAG00000018630.1"/>
</dbReference>
<protein>
    <recommendedName>
        <fullName evidence="11">Olfactory receptor</fullName>
    </recommendedName>
</protein>
<feature type="domain" description="G-protein coupled receptors family 1 profile" evidence="12">
    <location>
        <begin position="53"/>
        <end position="302"/>
    </location>
</feature>
<dbReference type="GO" id="GO:0005886">
    <property type="term" value="C:plasma membrane"/>
    <property type="evidence" value="ECO:0007669"/>
    <property type="project" value="UniProtKB-SubCell"/>
</dbReference>
<sequence>MATKDAGLTLMDPFVMAGGNHSGVIEFVLLGFTTMQELLFVVFFLIYITTLVGNLGMIVLIRTDPHLHAPMYFFLSHLSFLDVCYSTSITPKLLLGLLTEQKVISFHGCLTQLFFYLVFITTEAFFLAIMAYDRCMAIRWPLHYLVVMSRRVCMQLVVGSYVAGSLNALVHTTALLQLSFCGPNVLKHFYCEIPPLLQLSCSDTWLNQVLMLSCAGFIIASLVLAILVSYTFLLLTVCTIHSVEGRHKAFFTCTSHLTAVTLFCGSAAFLYLHPLSSRAEEERKTASIFYTVVTPMLNPFIYSLRNTEVRSALSRAVRKVPSCSHCQQSPFNQILTGVTHHSRSLDT</sequence>
<feature type="transmembrane region" description="Helical" evidence="11">
    <location>
        <begin position="209"/>
        <end position="237"/>
    </location>
</feature>
<reference evidence="13 14" key="1">
    <citation type="journal article" date="2010" name="PLoS Biol.">
        <title>Multi-platform next-generation sequencing of the domestic turkey (Meleagris gallopavo): genome assembly and analysis.</title>
        <authorList>
            <person name="Dalloul R.A."/>
            <person name="Long J.A."/>
            <person name="Zimin A.V."/>
            <person name="Aslam L."/>
            <person name="Beal K."/>
            <person name="Blomberg L.A."/>
            <person name="Bouffard P."/>
            <person name="Burt D.W."/>
            <person name="Crasta O."/>
            <person name="Crooijmans R.P."/>
            <person name="Cooper K."/>
            <person name="Coulombe R.A."/>
            <person name="De S."/>
            <person name="Delany M.E."/>
            <person name="Dodgson J.B."/>
            <person name="Dong J.J."/>
            <person name="Evans C."/>
            <person name="Frederickson K.M."/>
            <person name="Flicek P."/>
            <person name="Florea L."/>
            <person name="Folkerts O."/>
            <person name="Groenen M.A."/>
            <person name="Harkins T.T."/>
            <person name="Herrero J."/>
            <person name="Hoffmann S."/>
            <person name="Megens H.J."/>
            <person name="Jiang A."/>
            <person name="de Jong P."/>
            <person name="Kaiser P."/>
            <person name="Kim H."/>
            <person name="Kim K.W."/>
            <person name="Kim S."/>
            <person name="Langenberger D."/>
            <person name="Lee M.K."/>
            <person name="Lee T."/>
            <person name="Mane S."/>
            <person name="Marcais G."/>
            <person name="Marz M."/>
            <person name="McElroy A.P."/>
            <person name="Modise T."/>
            <person name="Nefedov M."/>
            <person name="Notredame C."/>
            <person name="Paton I.R."/>
            <person name="Payne W.S."/>
            <person name="Pertea G."/>
            <person name="Prickett D."/>
            <person name="Puiu D."/>
            <person name="Qioa D."/>
            <person name="Raineri E."/>
            <person name="Ruffier M."/>
            <person name="Salzberg S.L."/>
            <person name="Schatz M.C."/>
            <person name="Scheuring C."/>
            <person name="Schmidt C.J."/>
            <person name="Schroeder S."/>
            <person name="Searle S.M."/>
            <person name="Smith E.J."/>
            <person name="Smith J."/>
            <person name="Sonstegard T.S."/>
            <person name="Stadler P.F."/>
            <person name="Tafer H."/>
            <person name="Tu Z.J."/>
            <person name="Van Tassell C.P."/>
            <person name="Vilella A.J."/>
            <person name="Williams K.P."/>
            <person name="Yorke J.A."/>
            <person name="Zhang L."/>
            <person name="Zhang H.B."/>
            <person name="Zhang X."/>
            <person name="Zhang Y."/>
            <person name="Reed K.M."/>
        </authorList>
    </citation>
    <scope>NUCLEOTIDE SEQUENCE [LARGE SCALE GENOMIC DNA]</scope>
</reference>
<evidence type="ECO:0000256" key="4">
    <source>
        <dbReference type="ARBA" id="ARBA00022989"/>
    </source>
</evidence>
<evidence type="ECO:0000256" key="6">
    <source>
        <dbReference type="ARBA" id="ARBA00023136"/>
    </source>
</evidence>
<keyword evidence="7 10" id="KW-0675">Receptor</keyword>
<evidence type="ECO:0000256" key="1">
    <source>
        <dbReference type="ARBA" id="ARBA00002936"/>
    </source>
</evidence>
<dbReference type="PANTHER" id="PTHR48018">
    <property type="entry name" value="OLFACTORY RECEPTOR"/>
    <property type="match status" value="1"/>
</dbReference>
<keyword evidence="4 11" id="KW-1133">Transmembrane helix</keyword>
<keyword evidence="8" id="KW-0325">Glycoprotein</keyword>
<keyword evidence="11" id="KW-1003">Cell membrane</keyword>
<dbReference type="InterPro" id="IPR000725">
    <property type="entry name" value="Olfact_rcpt"/>
</dbReference>
<reference evidence="13" key="2">
    <citation type="submission" date="2025-08" db="UniProtKB">
        <authorList>
            <consortium name="Ensembl"/>
        </authorList>
    </citation>
    <scope>IDENTIFICATION</scope>
</reference>
<comment type="function">
    <text evidence="1">Odorant receptor.</text>
</comment>
<accession>A0A803XPZ0</accession>
<dbReference type="PROSITE" id="PS50262">
    <property type="entry name" value="G_PROTEIN_RECEP_F1_2"/>
    <property type="match status" value="1"/>
</dbReference>
<dbReference type="AlphaFoldDB" id="A0A803XPZ0"/>
<evidence type="ECO:0000256" key="2">
    <source>
        <dbReference type="ARBA" id="ARBA00004141"/>
    </source>
</evidence>
<gene>
    <name evidence="13" type="primary">LOC100544552</name>
</gene>
<keyword evidence="6 11" id="KW-0472">Membrane</keyword>
<dbReference type="Pfam" id="PF13853">
    <property type="entry name" value="7tm_4"/>
    <property type="match status" value="1"/>
</dbReference>
<evidence type="ECO:0000256" key="3">
    <source>
        <dbReference type="ARBA" id="ARBA00022692"/>
    </source>
</evidence>
<keyword evidence="9 10" id="KW-0807">Transducer</keyword>
<keyword evidence="14" id="KW-1185">Reference proteome</keyword>
<dbReference type="PRINTS" id="PR00237">
    <property type="entry name" value="GPCRRHODOPSN"/>
</dbReference>
<organism evidence="13 14">
    <name type="scientific">Meleagris gallopavo</name>
    <name type="common">Wild turkey</name>
    <dbReference type="NCBI Taxonomy" id="9103"/>
    <lineage>
        <taxon>Eukaryota</taxon>
        <taxon>Metazoa</taxon>
        <taxon>Chordata</taxon>
        <taxon>Craniata</taxon>
        <taxon>Vertebrata</taxon>
        <taxon>Euteleostomi</taxon>
        <taxon>Archelosauria</taxon>
        <taxon>Archosauria</taxon>
        <taxon>Dinosauria</taxon>
        <taxon>Saurischia</taxon>
        <taxon>Theropoda</taxon>
        <taxon>Coelurosauria</taxon>
        <taxon>Aves</taxon>
        <taxon>Neognathae</taxon>
        <taxon>Galloanserae</taxon>
        <taxon>Galliformes</taxon>
        <taxon>Phasianidae</taxon>
        <taxon>Meleagridinae</taxon>
        <taxon>Meleagris</taxon>
    </lineage>
</organism>
<evidence type="ECO:0000259" key="12">
    <source>
        <dbReference type="PROSITE" id="PS50262"/>
    </source>
</evidence>
<evidence type="ECO:0000256" key="5">
    <source>
        <dbReference type="ARBA" id="ARBA00023040"/>
    </source>
</evidence>
<keyword evidence="5 10" id="KW-0297">G-protein coupled receptor</keyword>
<feature type="transmembrane region" description="Helical" evidence="11">
    <location>
        <begin position="113"/>
        <end position="132"/>
    </location>
</feature>
<dbReference type="InterPro" id="IPR000276">
    <property type="entry name" value="GPCR_Rhodpsn"/>
</dbReference>